<feature type="compositionally biased region" description="Pro residues" evidence="7">
    <location>
        <begin position="300"/>
        <end position="318"/>
    </location>
</feature>
<keyword evidence="5" id="KW-0862">Zinc</keyword>
<reference evidence="9 10" key="1">
    <citation type="journal article" date="2018" name="Sci. Rep.">
        <title>A novel species of the marine cyanobacterium Acaryochloris with a unique pigment content and lifestyle.</title>
        <authorList>
            <person name="Partensky F."/>
            <person name="Six C."/>
            <person name="Ratin M."/>
            <person name="Garczarek L."/>
            <person name="Vaulot D."/>
            <person name="Probert I."/>
            <person name="Calteau A."/>
            <person name="Gourvil P."/>
            <person name="Marie D."/>
            <person name="Grebert T."/>
            <person name="Bouchier C."/>
            <person name="Le Panse S."/>
            <person name="Gachenot M."/>
            <person name="Rodriguez F."/>
            <person name="Garrido J.L."/>
        </authorList>
    </citation>
    <scope>NUCLEOTIDE SEQUENCE [LARGE SCALE GENOMIC DNA]</scope>
    <source>
        <strain evidence="9 10">RCC1774</strain>
    </source>
</reference>
<dbReference type="InterPro" id="IPR001343">
    <property type="entry name" value="Hemolysn_Ca-bd"/>
</dbReference>
<keyword evidence="2" id="KW-0645">Protease</keyword>
<dbReference type="Gene3D" id="3.40.390.10">
    <property type="entry name" value="Collagenase (Catalytic Domain)"/>
    <property type="match status" value="1"/>
</dbReference>
<gene>
    <name evidence="9" type="primary">ltxA_12</name>
    <name evidence="9" type="ORF">C1752_02137</name>
</gene>
<dbReference type="RefSeq" id="WP_110986095.1">
    <property type="nucleotide sequence ID" value="NZ_CAWNWM010000005.1"/>
</dbReference>
<name>A0A2W1JIY2_9CYAN</name>
<comment type="caution">
    <text evidence="9">The sequence shown here is derived from an EMBL/GenBank/DDBJ whole genome shotgun (WGS) entry which is preliminary data.</text>
</comment>
<dbReference type="AlphaFoldDB" id="A0A2W1JIY2"/>
<dbReference type="InterPro" id="IPR011049">
    <property type="entry name" value="Serralysin-like_metalloprot_C"/>
</dbReference>
<dbReference type="SUPFAM" id="SSF55486">
    <property type="entry name" value="Metalloproteases ('zincins'), catalytic domain"/>
    <property type="match status" value="1"/>
</dbReference>
<dbReference type="Pfam" id="PF00413">
    <property type="entry name" value="Peptidase_M10"/>
    <property type="match status" value="1"/>
</dbReference>
<keyword evidence="4" id="KW-0378">Hydrolase</keyword>
<evidence type="ECO:0000256" key="3">
    <source>
        <dbReference type="ARBA" id="ARBA00022723"/>
    </source>
</evidence>
<dbReference type="PANTHER" id="PTHR10201">
    <property type="entry name" value="MATRIX METALLOPROTEINASE"/>
    <property type="match status" value="1"/>
</dbReference>
<evidence type="ECO:0000256" key="7">
    <source>
        <dbReference type="SAM" id="MobiDB-lite"/>
    </source>
</evidence>
<evidence type="ECO:0000256" key="4">
    <source>
        <dbReference type="ARBA" id="ARBA00022801"/>
    </source>
</evidence>
<evidence type="ECO:0000313" key="10">
    <source>
        <dbReference type="Proteomes" id="UP000248857"/>
    </source>
</evidence>
<dbReference type="InterPro" id="IPR018511">
    <property type="entry name" value="Hemolysin-typ_Ca-bd_CS"/>
</dbReference>
<dbReference type="InterPro" id="IPR024079">
    <property type="entry name" value="MetalloPept_cat_dom_sf"/>
</dbReference>
<dbReference type="EMBL" id="PQWO01000005">
    <property type="protein sequence ID" value="PZD73430.1"/>
    <property type="molecule type" value="Genomic_DNA"/>
</dbReference>
<evidence type="ECO:0000256" key="6">
    <source>
        <dbReference type="ARBA" id="ARBA00023049"/>
    </source>
</evidence>
<dbReference type="Proteomes" id="UP000248857">
    <property type="component" value="Unassembled WGS sequence"/>
</dbReference>
<dbReference type="GO" id="GO:0006508">
    <property type="term" value="P:proteolysis"/>
    <property type="evidence" value="ECO:0007669"/>
    <property type="project" value="UniProtKB-KW"/>
</dbReference>
<dbReference type="PROSITE" id="PS00330">
    <property type="entry name" value="HEMOLYSIN_CALCIUM"/>
    <property type="match status" value="2"/>
</dbReference>
<dbReference type="PANTHER" id="PTHR10201:SF323">
    <property type="entry name" value="MATRIX METALLOPROTEINASE-21"/>
    <property type="match status" value="1"/>
</dbReference>
<accession>A0A2W1JIY2</accession>
<dbReference type="GO" id="GO:0031012">
    <property type="term" value="C:extracellular matrix"/>
    <property type="evidence" value="ECO:0007669"/>
    <property type="project" value="InterPro"/>
</dbReference>
<dbReference type="Pfam" id="PF00353">
    <property type="entry name" value="HemolysinCabind"/>
    <property type="match status" value="3"/>
</dbReference>
<dbReference type="GO" id="GO:0004222">
    <property type="term" value="F:metalloendopeptidase activity"/>
    <property type="evidence" value="ECO:0007669"/>
    <property type="project" value="InterPro"/>
</dbReference>
<dbReference type="PRINTS" id="PR00138">
    <property type="entry name" value="MATRIXIN"/>
</dbReference>
<dbReference type="SUPFAM" id="SSF51120">
    <property type="entry name" value="beta-Roll"/>
    <property type="match status" value="2"/>
</dbReference>
<keyword evidence="6" id="KW-0482">Metalloprotease</keyword>
<protein>
    <submittedName>
        <fullName evidence="9">Leukotoxin</fullName>
    </submittedName>
</protein>
<evidence type="ECO:0000313" key="9">
    <source>
        <dbReference type="EMBL" id="PZD73430.1"/>
    </source>
</evidence>
<feature type="domain" description="Peptidase metallopeptidase" evidence="8">
    <location>
        <begin position="127"/>
        <end position="287"/>
    </location>
</feature>
<dbReference type="GO" id="GO:0005509">
    <property type="term" value="F:calcium ion binding"/>
    <property type="evidence" value="ECO:0007669"/>
    <property type="project" value="InterPro"/>
</dbReference>
<dbReference type="SMART" id="SM00235">
    <property type="entry name" value="ZnMc"/>
    <property type="match status" value="1"/>
</dbReference>
<dbReference type="PRINTS" id="PR00313">
    <property type="entry name" value="CABNDNGRPT"/>
</dbReference>
<evidence type="ECO:0000256" key="5">
    <source>
        <dbReference type="ARBA" id="ARBA00022833"/>
    </source>
</evidence>
<dbReference type="InterPro" id="IPR001818">
    <property type="entry name" value="Pept_M10_metallopeptidase"/>
</dbReference>
<dbReference type="InterPro" id="IPR021190">
    <property type="entry name" value="Pept_M10A"/>
</dbReference>
<evidence type="ECO:0000259" key="8">
    <source>
        <dbReference type="SMART" id="SM00235"/>
    </source>
</evidence>
<dbReference type="InterPro" id="IPR006026">
    <property type="entry name" value="Peptidase_Metallo"/>
</dbReference>
<keyword evidence="10" id="KW-1185">Reference proteome</keyword>
<feature type="region of interest" description="Disordered" evidence="7">
    <location>
        <begin position="284"/>
        <end position="327"/>
    </location>
</feature>
<dbReference type="OrthoDB" id="568608at2"/>
<keyword evidence="3" id="KW-0479">Metal-binding</keyword>
<evidence type="ECO:0000256" key="1">
    <source>
        <dbReference type="ARBA" id="ARBA00009490"/>
    </source>
</evidence>
<organism evidence="9 10">
    <name type="scientific">Acaryochloris thomasi RCC1774</name>
    <dbReference type="NCBI Taxonomy" id="1764569"/>
    <lineage>
        <taxon>Bacteria</taxon>
        <taxon>Bacillati</taxon>
        <taxon>Cyanobacteriota</taxon>
        <taxon>Cyanophyceae</taxon>
        <taxon>Acaryochloridales</taxon>
        <taxon>Acaryochloridaceae</taxon>
        <taxon>Acaryochloris</taxon>
        <taxon>Acaryochloris thomasi</taxon>
    </lineage>
</organism>
<sequence>MISESSVLESISQTSETIESIFRRSNNIDLSDVLQELETIDFKESDTSDLSDTLSSSLAAVETTFNDVSQVDLSDAFSFKGLEALNTQTPNTQTPSLHLNACSCAQCCGAIDAVNNGGIPSANFNAGGSKWNQPNGSGSAVNISYSFANSFNNFNGVSSNAAKDLFEEALEVWSEVAPLNFTEITDPGNGNAVDIRVQGDFIDGPSNTLAFAFFPQGGDITFDNGDNWNASLFLETAVHELGHSLGLGHESGVNAIMNPSIQNRYSGPGTAFLLQDDINGVRSIYGSGTGSVDPLGGSPAPTPTPPTPTPTPPTPSPSPDVIRGNGGNNRIVGTSGRDTILGLGGNDELLGRGGNDLLTGNRGNDTVLGEAGNDTLLGGDGRDQLRGGAGNDQLRGRLGNDLLRGDQGRDQLIGNRGRDTLVGGAQSDQLFGNSGNDFLIGVNPNASQPGAGEVDTLRGGSGADIFALGNRRTVFYTDGSGPDYAEVKDFSIAQGDILQLNGRASNYSLGNSNSFSGLPANGTLIINEVGNRELVAVVQGDDFSLNSSAVRFV</sequence>
<dbReference type="GO" id="GO:0008270">
    <property type="term" value="F:zinc ion binding"/>
    <property type="evidence" value="ECO:0007669"/>
    <property type="project" value="InterPro"/>
</dbReference>
<proteinExistence type="inferred from homology"/>
<dbReference type="Gene3D" id="2.150.10.10">
    <property type="entry name" value="Serralysin-like metalloprotease, C-terminal"/>
    <property type="match status" value="2"/>
</dbReference>
<comment type="similarity">
    <text evidence="1">Belongs to the peptidase M10B family.</text>
</comment>
<evidence type="ECO:0000256" key="2">
    <source>
        <dbReference type="ARBA" id="ARBA00022670"/>
    </source>
</evidence>